<dbReference type="Proteomes" id="UP001160390">
    <property type="component" value="Unassembled WGS sequence"/>
</dbReference>
<evidence type="ECO:0000313" key="2">
    <source>
        <dbReference type="EMBL" id="CAI6091150.1"/>
    </source>
</evidence>
<feature type="region of interest" description="Disordered" evidence="1">
    <location>
        <begin position="299"/>
        <end position="360"/>
    </location>
</feature>
<evidence type="ECO:0008006" key="4">
    <source>
        <dbReference type="Google" id="ProtNLM"/>
    </source>
</evidence>
<evidence type="ECO:0000313" key="3">
    <source>
        <dbReference type="Proteomes" id="UP001160390"/>
    </source>
</evidence>
<feature type="compositionally biased region" description="Polar residues" evidence="1">
    <location>
        <begin position="248"/>
        <end position="257"/>
    </location>
</feature>
<feature type="compositionally biased region" description="Basic residues" evidence="1">
    <location>
        <begin position="336"/>
        <end position="358"/>
    </location>
</feature>
<sequence>MDNQIEVSMGITYDTITTQSNDYGNNTWSISLYSQSPYNNSLVNEYSNRGGYAPQNWQAEPQLPMLNTIWPRMVSNPQPVETPRQQHAPPPPQKEIRRMLNTEKKRAICLYYEQNPLANQREVGDHFGLHKRVAKLPAAESCPPPRRIRISSLTPAGSSTISKILRQKERYLKRGQEQEPSSTKGGEAVMFGHSRKIKDEEIMDQAKLLARASSHQDSLVPSLTRSWLQKFKQKHEITSGRLIKHTSETNAPDSVQISTSTTRTKKEESGSISPISPSGQKSLLFQSPSGQILSSSQLQLGIVPPPPPHNFSNSSAGEKATTPGSDCATSEIARKSALKRQRHTKSHRGRHNRKRRRIQCQETQPACEHCAKAGLEYEYPSSAMSPTGTLTFPPDPNADAFAVDQTLQSQMEDIRASSITPFSDLQLREKCSNTSPSLNLDLVNQVVSSEPMTPRHQIPSTAVSIYSSPVSPSSEDACRAAATLLSYIQSSMKTNAQFEDSDLITLAQLTDKLQKCQSLEPAVRGLSRIPEGNSEVPATTEVIRETI</sequence>
<dbReference type="Gene3D" id="1.10.10.60">
    <property type="entry name" value="Homeodomain-like"/>
    <property type="match status" value="1"/>
</dbReference>
<organism evidence="2 3">
    <name type="scientific">Clonostachys chloroleuca</name>
    <dbReference type="NCBI Taxonomy" id="1926264"/>
    <lineage>
        <taxon>Eukaryota</taxon>
        <taxon>Fungi</taxon>
        <taxon>Dikarya</taxon>
        <taxon>Ascomycota</taxon>
        <taxon>Pezizomycotina</taxon>
        <taxon>Sordariomycetes</taxon>
        <taxon>Hypocreomycetidae</taxon>
        <taxon>Hypocreales</taxon>
        <taxon>Bionectriaceae</taxon>
        <taxon>Clonostachys</taxon>
    </lineage>
</organism>
<accession>A0AA35M602</accession>
<gene>
    <name evidence="2" type="ORF">CCHLO57077_00019266</name>
</gene>
<comment type="caution">
    <text evidence="2">The sequence shown here is derived from an EMBL/GenBank/DDBJ whole genome shotgun (WGS) entry which is preliminary data.</text>
</comment>
<dbReference type="GO" id="GO:0003677">
    <property type="term" value="F:DNA binding"/>
    <property type="evidence" value="ECO:0007669"/>
    <property type="project" value="UniProtKB-KW"/>
</dbReference>
<protein>
    <recommendedName>
        <fullName evidence="4">HTH CENPB-type domain-containing protein</fullName>
    </recommendedName>
</protein>
<proteinExistence type="predicted"/>
<dbReference type="AlphaFoldDB" id="A0AA35M602"/>
<name>A0AA35M602_9HYPO</name>
<dbReference type="EMBL" id="CABFNP030001091">
    <property type="protein sequence ID" value="CAI6091150.1"/>
    <property type="molecule type" value="Genomic_DNA"/>
</dbReference>
<reference evidence="2" key="1">
    <citation type="submission" date="2023-01" db="EMBL/GenBank/DDBJ databases">
        <authorList>
            <person name="Piombo E."/>
        </authorList>
    </citation>
    <scope>NUCLEOTIDE SEQUENCE</scope>
</reference>
<feature type="region of interest" description="Disordered" evidence="1">
    <location>
        <begin position="239"/>
        <end position="285"/>
    </location>
</feature>
<keyword evidence="3" id="KW-1185">Reference proteome</keyword>
<feature type="compositionally biased region" description="Low complexity" evidence="1">
    <location>
        <begin position="270"/>
        <end position="279"/>
    </location>
</feature>
<feature type="compositionally biased region" description="Polar residues" evidence="1">
    <location>
        <begin position="310"/>
        <end position="328"/>
    </location>
</feature>
<evidence type="ECO:0000256" key="1">
    <source>
        <dbReference type="SAM" id="MobiDB-lite"/>
    </source>
</evidence>